<sequence length="595" mass="65897">MKLSVKLRTRLFLSISALITVALFGLLLGLVSVLQMASSQQALIRENTATLDLGLKLRQNLGEQLTLMLTESADRTALDGLQTQFQRLLDEGIKQEGNRGADKDFADTNSHYQRYLQAFRDAPVPAHSLGAEQPLGKAFGLLRSNLVEAHKRALDHINQSEQRSFERAVLISSLLGLVGLSVLILGFVTAHGIARRFGQPIEALAKAADQIGQGDFDITLPVSHAQEMNQLTRRFGLMAEALRKHQATNVDELLAGQQRLQAVLDSIDDGLLIIDRQGHLEHINPVAQRQLSWDDSRLGRGLGEALQRPELDEQLRLVLRGASLDKVPEDLALEIDEEPRLLAYSLTPVCHPDGQILGAVMVLHDVTELRAFERVRSEFVLRASHELRTPVTGMHMAFGLLRERLSFPPQAREADLLDTIGEEMQRLTQLINDLLNFSRYQSGQQKLELMPCAVDALLQRACERFAGPAKDKQIALEVELVAPLPHIQADAAQLDRVIDNLLDNAVRHTPVAGNIRLHARRHEERVIISIEDNGEGIAYSQQGRIFEPFVQVGRKKGGAGLGLALCKEIVQLHGGRMGVYSRPGQGTQFYMALPV</sequence>
<evidence type="ECO:0000313" key="2">
    <source>
        <dbReference type="Proteomes" id="UP001615411"/>
    </source>
</evidence>
<proteinExistence type="predicted"/>
<comment type="caution">
    <text evidence="1">The sequence shown here is derived from an EMBL/GenBank/DDBJ whole genome shotgun (WGS) entry which is preliminary data.</text>
</comment>
<reference evidence="1" key="1">
    <citation type="submission" date="2024-10" db="EMBL/GenBank/DDBJ databases">
        <title>Aeromonas and Pseudomonas from the Cagarras Archipelago, Rio de Janeiro, Brazil.</title>
        <authorList>
            <person name="Canellas A.L.B."/>
            <person name="Laport M.S."/>
        </authorList>
    </citation>
    <scope>NUCLEOTIDE SEQUENCE</scope>
    <source>
        <strain evidence="1">ACP-7</strain>
    </source>
</reference>
<accession>A0ACC7LVQ8</accession>
<evidence type="ECO:0000313" key="1">
    <source>
        <dbReference type="EMBL" id="MFJ1339054.1"/>
    </source>
</evidence>
<protein>
    <submittedName>
        <fullName evidence="1">KinB sensor domain-containing domain</fullName>
    </submittedName>
</protein>
<organism evidence="1 2">
    <name type="scientific">Pseudomonas caricapapayae</name>
    <dbReference type="NCBI Taxonomy" id="46678"/>
    <lineage>
        <taxon>Bacteria</taxon>
        <taxon>Pseudomonadati</taxon>
        <taxon>Pseudomonadota</taxon>
        <taxon>Gammaproteobacteria</taxon>
        <taxon>Pseudomonadales</taxon>
        <taxon>Pseudomonadaceae</taxon>
        <taxon>Pseudomonas</taxon>
    </lineage>
</organism>
<name>A0ACC7LVQ8_9PSED</name>
<gene>
    <name evidence="1" type="ORF">ACIKP7_13080</name>
</gene>
<dbReference type="EMBL" id="JBIUGF010000035">
    <property type="protein sequence ID" value="MFJ1339054.1"/>
    <property type="molecule type" value="Genomic_DNA"/>
</dbReference>
<keyword evidence="2" id="KW-1185">Reference proteome</keyword>
<dbReference type="Proteomes" id="UP001615411">
    <property type="component" value="Unassembled WGS sequence"/>
</dbReference>